<dbReference type="Proteomes" id="UP001060085">
    <property type="component" value="Linkage Group LG04"/>
</dbReference>
<keyword evidence="2" id="KW-1185">Reference proteome</keyword>
<sequence>MPLLEVIGMTPISKISLIWWQEGPTPYEHWLETPDSLYVIANTLNLCVILIAQLGSTTVLPLYSYSDRLGGTLVIGLLIEQQHFIQSAIGQIRMRREMQIGTRGLLEIERNIISNRTCDVMGAAVNNCTPWGAYPNSESLDECGGETKACNHLCTEVEVEQAYWSM</sequence>
<dbReference type="EMBL" id="CM044704">
    <property type="protein sequence ID" value="KAI5668787.1"/>
    <property type="molecule type" value="Genomic_DNA"/>
</dbReference>
<proteinExistence type="predicted"/>
<protein>
    <submittedName>
        <fullName evidence="1">Uncharacterized protein</fullName>
    </submittedName>
</protein>
<reference evidence="2" key="1">
    <citation type="journal article" date="2023" name="Nat. Plants">
        <title>Single-cell RNA sequencing provides a high-resolution roadmap for understanding the multicellular compartmentation of specialized metabolism.</title>
        <authorList>
            <person name="Sun S."/>
            <person name="Shen X."/>
            <person name="Li Y."/>
            <person name="Li Y."/>
            <person name="Wang S."/>
            <person name="Li R."/>
            <person name="Zhang H."/>
            <person name="Shen G."/>
            <person name="Guo B."/>
            <person name="Wei J."/>
            <person name="Xu J."/>
            <person name="St-Pierre B."/>
            <person name="Chen S."/>
            <person name="Sun C."/>
        </authorList>
    </citation>
    <scope>NUCLEOTIDE SEQUENCE [LARGE SCALE GENOMIC DNA]</scope>
</reference>
<gene>
    <name evidence="1" type="ORF">M9H77_18640</name>
</gene>
<name>A0ACC0B819_CATRO</name>
<evidence type="ECO:0000313" key="1">
    <source>
        <dbReference type="EMBL" id="KAI5668787.1"/>
    </source>
</evidence>
<comment type="caution">
    <text evidence="1">The sequence shown here is derived from an EMBL/GenBank/DDBJ whole genome shotgun (WGS) entry which is preliminary data.</text>
</comment>
<accession>A0ACC0B819</accession>
<evidence type="ECO:0000313" key="2">
    <source>
        <dbReference type="Proteomes" id="UP001060085"/>
    </source>
</evidence>
<organism evidence="1 2">
    <name type="scientific">Catharanthus roseus</name>
    <name type="common">Madagascar periwinkle</name>
    <name type="synonym">Vinca rosea</name>
    <dbReference type="NCBI Taxonomy" id="4058"/>
    <lineage>
        <taxon>Eukaryota</taxon>
        <taxon>Viridiplantae</taxon>
        <taxon>Streptophyta</taxon>
        <taxon>Embryophyta</taxon>
        <taxon>Tracheophyta</taxon>
        <taxon>Spermatophyta</taxon>
        <taxon>Magnoliopsida</taxon>
        <taxon>eudicotyledons</taxon>
        <taxon>Gunneridae</taxon>
        <taxon>Pentapetalae</taxon>
        <taxon>asterids</taxon>
        <taxon>lamiids</taxon>
        <taxon>Gentianales</taxon>
        <taxon>Apocynaceae</taxon>
        <taxon>Rauvolfioideae</taxon>
        <taxon>Vinceae</taxon>
        <taxon>Catharanthinae</taxon>
        <taxon>Catharanthus</taxon>
    </lineage>
</organism>